<gene>
    <name evidence="2" type="ORF">GCM10017083_03680</name>
</gene>
<protein>
    <submittedName>
        <fullName evidence="2">Uncharacterized protein</fullName>
    </submittedName>
</protein>
<organism evidence="2 3">
    <name type="scientific">Thalassobaculum fulvum</name>
    <dbReference type="NCBI Taxonomy" id="1633335"/>
    <lineage>
        <taxon>Bacteria</taxon>
        <taxon>Pseudomonadati</taxon>
        <taxon>Pseudomonadota</taxon>
        <taxon>Alphaproteobacteria</taxon>
        <taxon>Rhodospirillales</taxon>
        <taxon>Thalassobaculaceae</taxon>
        <taxon>Thalassobaculum</taxon>
    </lineage>
</organism>
<name>A0A918XNW0_9PROT</name>
<dbReference type="EMBL" id="BMZS01000001">
    <property type="protein sequence ID" value="GHD40423.1"/>
    <property type="molecule type" value="Genomic_DNA"/>
</dbReference>
<keyword evidence="3" id="KW-1185">Reference proteome</keyword>
<evidence type="ECO:0000313" key="2">
    <source>
        <dbReference type="EMBL" id="GHD40423.1"/>
    </source>
</evidence>
<feature type="region of interest" description="Disordered" evidence="1">
    <location>
        <begin position="1"/>
        <end position="24"/>
    </location>
</feature>
<reference evidence="2" key="1">
    <citation type="journal article" date="2014" name="Int. J. Syst. Evol. Microbiol.">
        <title>Complete genome sequence of Corynebacterium casei LMG S-19264T (=DSM 44701T), isolated from a smear-ripened cheese.</title>
        <authorList>
            <consortium name="US DOE Joint Genome Institute (JGI-PGF)"/>
            <person name="Walter F."/>
            <person name="Albersmeier A."/>
            <person name="Kalinowski J."/>
            <person name="Ruckert C."/>
        </authorList>
    </citation>
    <scope>NUCLEOTIDE SEQUENCE</scope>
    <source>
        <strain evidence="2">KCTC 42651</strain>
    </source>
</reference>
<accession>A0A918XNW0</accession>
<dbReference type="AlphaFoldDB" id="A0A918XNW0"/>
<sequence length="106" mass="11681">MRQHPRRQTHRIEIGSPGNSKRGRWQIGPVLGDRPHHRIAIVGQKTGTTPSHGVRPDRRRRAAPTTAPAIAPAFRPERNQLATGGSPAALCRVIQVIGLPNFLPHF</sequence>
<evidence type="ECO:0000313" key="3">
    <source>
        <dbReference type="Proteomes" id="UP000630353"/>
    </source>
</evidence>
<evidence type="ECO:0000256" key="1">
    <source>
        <dbReference type="SAM" id="MobiDB-lite"/>
    </source>
</evidence>
<feature type="region of interest" description="Disordered" evidence="1">
    <location>
        <begin position="45"/>
        <end position="68"/>
    </location>
</feature>
<reference evidence="2" key="2">
    <citation type="submission" date="2020-09" db="EMBL/GenBank/DDBJ databases">
        <authorList>
            <person name="Sun Q."/>
            <person name="Kim S."/>
        </authorList>
    </citation>
    <scope>NUCLEOTIDE SEQUENCE</scope>
    <source>
        <strain evidence="2">KCTC 42651</strain>
    </source>
</reference>
<dbReference type="Proteomes" id="UP000630353">
    <property type="component" value="Unassembled WGS sequence"/>
</dbReference>
<comment type="caution">
    <text evidence="2">The sequence shown here is derived from an EMBL/GenBank/DDBJ whole genome shotgun (WGS) entry which is preliminary data.</text>
</comment>
<proteinExistence type="predicted"/>